<dbReference type="AlphaFoldDB" id="A0A2K3E456"/>
<dbReference type="GeneID" id="66052531"/>
<feature type="compositionally biased region" description="Low complexity" evidence="1">
    <location>
        <begin position="373"/>
        <end position="382"/>
    </location>
</feature>
<evidence type="ECO:0000313" key="2">
    <source>
        <dbReference type="EMBL" id="PNW87588.1"/>
    </source>
</evidence>
<evidence type="ECO:0000313" key="3">
    <source>
        <dbReference type="Proteomes" id="UP000006906"/>
    </source>
</evidence>
<feature type="compositionally biased region" description="Pro residues" evidence="1">
    <location>
        <begin position="383"/>
        <end position="395"/>
    </location>
</feature>
<feature type="region of interest" description="Disordered" evidence="1">
    <location>
        <begin position="94"/>
        <end position="136"/>
    </location>
</feature>
<feature type="compositionally biased region" description="Acidic residues" evidence="1">
    <location>
        <begin position="1"/>
        <end position="10"/>
    </location>
</feature>
<sequence>MEQNSDDSDADTVGTDASDWSGGDRDPEVDGIRQELQTQIPGAKLDQAEGQFLAARHLASDISQELNATAGTGALGARLGAKIKLLFQLTGARAGDASGGAEPPSPRSLHSLGSPTRGIRVGGRRRADGTSRTLRGKARRVTVRQIKLMMKRMGRAVVAHLNSGRGNLAMCNFAVDQTGVAHKTAAEPQELQEFLSTTTLAALVAMLGPDCTLEQAMIAVMQRALNYRITEDVPELSPGNRTLGLKALMAQSQFTVPMLRSTAKSLIAITKRGLRVLLVVGPKAPAAAPAPPGPQHAAGTAGAPADGGTTAPTAATTAPGASTGGGGGAGPSAASAAAAAGVDGADAGGTGGGVQQAAAAAVRDGSGGGGVQAGPDGDGTALPPAPAAAPAPPGPQHAAGTAGAPADGGTTAPTAATTAPGASTGGGGGAGPSAASAAAAAGVDGADAGGTGGGVQQAAAAAVRDGSGGGGVQAGPDGDGTALPPANVGILLKCNPSTWNKTKCQDACCELVEYIGANSFLKRLVYDVLPSEASEAKCWEQKSDILKTMRGLFKAPGHVAGEDEDGDEEADHDPASATGEPAAGAGIAAGASRRLPVRCTDADALPQPVGSPLAPQELPTRWQALRTLGACRRLPVRCRDADALPQPVGSPLAPQEVPTRWQVLRTLGACRRLSVRCRDADALPQPVGSPLAPQEVPTRRRALALLRARLRTLGACRLLPPVLAVQTADLGFLAQRP</sequence>
<feature type="region of interest" description="Disordered" evidence="1">
    <location>
        <begin position="1"/>
        <end position="32"/>
    </location>
</feature>
<protein>
    <submittedName>
        <fullName evidence="2">Uncharacterized protein</fullName>
    </submittedName>
</protein>
<dbReference type="KEGG" id="cre:CHLRE_02g141206v5"/>
<organism evidence="2 3">
    <name type="scientific">Chlamydomonas reinhardtii</name>
    <name type="common">Chlamydomonas smithii</name>
    <dbReference type="NCBI Taxonomy" id="3055"/>
    <lineage>
        <taxon>Eukaryota</taxon>
        <taxon>Viridiplantae</taxon>
        <taxon>Chlorophyta</taxon>
        <taxon>core chlorophytes</taxon>
        <taxon>Chlorophyceae</taxon>
        <taxon>CS clade</taxon>
        <taxon>Chlamydomonadales</taxon>
        <taxon>Chlamydomonadaceae</taxon>
        <taxon>Chlamydomonas</taxon>
    </lineage>
</organism>
<feature type="region of interest" description="Disordered" evidence="1">
    <location>
        <begin position="556"/>
        <end position="583"/>
    </location>
</feature>
<feature type="region of interest" description="Disordered" evidence="1">
    <location>
        <begin position="459"/>
        <end position="481"/>
    </location>
</feature>
<feature type="compositionally biased region" description="Low complexity" evidence="1">
    <location>
        <begin position="396"/>
        <end position="422"/>
    </location>
</feature>
<name>A0A2K3E456_CHLRE</name>
<keyword evidence="3" id="KW-1185">Reference proteome</keyword>
<dbReference type="EMBL" id="CM008963">
    <property type="protein sequence ID" value="PNW87588.1"/>
    <property type="molecule type" value="Genomic_DNA"/>
</dbReference>
<feature type="compositionally biased region" description="Basic and acidic residues" evidence="1">
    <location>
        <begin position="22"/>
        <end position="32"/>
    </location>
</feature>
<feature type="region of interest" description="Disordered" evidence="1">
    <location>
        <begin position="358"/>
        <end position="435"/>
    </location>
</feature>
<dbReference type="InParanoid" id="A0A2K3E456"/>
<proteinExistence type="predicted"/>
<dbReference type="RefSeq" id="XP_042927846.1">
    <property type="nucleotide sequence ID" value="XM_043060075.1"/>
</dbReference>
<dbReference type="Gramene" id="PNW87588">
    <property type="protein sequence ID" value="PNW87588"/>
    <property type="gene ID" value="CHLRE_02g141206v5"/>
</dbReference>
<accession>A0A2K3E456</accession>
<feature type="compositionally biased region" description="Acidic residues" evidence="1">
    <location>
        <begin position="562"/>
        <end position="571"/>
    </location>
</feature>
<feature type="region of interest" description="Disordered" evidence="1">
    <location>
        <begin position="285"/>
        <end position="334"/>
    </location>
</feature>
<gene>
    <name evidence="2" type="ORF">CHLRE_02g141206v5</name>
</gene>
<evidence type="ECO:0000256" key="1">
    <source>
        <dbReference type="SAM" id="MobiDB-lite"/>
    </source>
</evidence>
<feature type="compositionally biased region" description="Low complexity" evidence="1">
    <location>
        <begin position="295"/>
        <end position="321"/>
    </location>
</feature>
<dbReference type="Proteomes" id="UP000006906">
    <property type="component" value="Chromosome 2"/>
</dbReference>
<reference evidence="2 3" key="1">
    <citation type="journal article" date="2007" name="Science">
        <title>The Chlamydomonas genome reveals the evolution of key animal and plant functions.</title>
        <authorList>
            <person name="Merchant S.S."/>
            <person name="Prochnik S.E."/>
            <person name="Vallon O."/>
            <person name="Harris E.H."/>
            <person name="Karpowicz S.J."/>
            <person name="Witman G.B."/>
            <person name="Terry A."/>
            <person name="Salamov A."/>
            <person name="Fritz-Laylin L.K."/>
            <person name="Marechal-Drouard L."/>
            <person name="Marshall W.F."/>
            <person name="Qu L.H."/>
            <person name="Nelson D.R."/>
            <person name="Sanderfoot A.A."/>
            <person name="Spalding M.H."/>
            <person name="Kapitonov V.V."/>
            <person name="Ren Q."/>
            <person name="Ferris P."/>
            <person name="Lindquist E."/>
            <person name="Shapiro H."/>
            <person name="Lucas S.M."/>
            <person name="Grimwood J."/>
            <person name="Schmutz J."/>
            <person name="Cardol P."/>
            <person name="Cerutti H."/>
            <person name="Chanfreau G."/>
            <person name="Chen C.L."/>
            <person name="Cognat V."/>
            <person name="Croft M.T."/>
            <person name="Dent R."/>
            <person name="Dutcher S."/>
            <person name="Fernandez E."/>
            <person name="Fukuzawa H."/>
            <person name="Gonzalez-Ballester D."/>
            <person name="Gonzalez-Halphen D."/>
            <person name="Hallmann A."/>
            <person name="Hanikenne M."/>
            <person name="Hippler M."/>
            <person name="Inwood W."/>
            <person name="Jabbari K."/>
            <person name="Kalanon M."/>
            <person name="Kuras R."/>
            <person name="Lefebvre P.A."/>
            <person name="Lemaire S.D."/>
            <person name="Lobanov A.V."/>
            <person name="Lohr M."/>
            <person name="Manuell A."/>
            <person name="Meier I."/>
            <person name="Mets L."/>
            <person name="Mittag M."/>
            <person name="Mittelmeier T."/>
            <person name="Moroney J.V."/>
            <person name="Moseley J."/>
            <person name="Napoli C."/>
            <person name="Nedelcu A.M."/>
            <person name="Niyogi K."/>
            <person name="Novoselov S.V."/>
            <person name="Paulsen I.T."/>
            <person name="Pazour G."/>
            <person name="Purton S."/>
            <person name="Ral J.P."/>
            <person name="Riano-Pachon D.M."/>
            <person name="Riekhof W."/>
            <person name="Rymarquis L."/>
            <person name="Schroda M."/>
            <person name="Stern D."/>
            <person name="Umen J."/>
            <person name="Willows R."/>
            <person name="Wilson N."/>
            <person name="Zimmer S.L."/>
            <person name="Allmer J."/>
            <person name="Balk J."/>
            <person name="Bisova K."/>
            <person name="Chen C.J."/>
            <person name="Elias M."/>
            <person name="Gendler K."/>
            <person name="Hauser C."/>
            <person name="Lamb M.R."/>
            <person name="Ledford H."/>
            <person name="Long J.C."/>
            <person name="Minagawa J."/>
            <person name="Page M.D."/>
            <person name="Pan J."/>
            <person name="Pootakham W."/>
            <person name="Roje S."/>
            <person name="Rose A."/>
            <person name="Stahlberg E."/>
            <person name="Terauchi A.M."/>
            <person name="Yang P."/>
            <person name="Ball S."/>
            <person name="Bowler C."/>
            <person name="Dieckmann C.L."/>
            <person name="Gladyshev V.N."/>
            <person name="Green P."/>
            <person name="Jorgensen R."/>
            <person name="Mayfield S."/>
            <person name="Mueller-Roeber B."/>
            <person name="Rajamani S."/>
            <person name="Sayre R.T."/>
            <person name="Brokstein P."/>
            <person name="Dubchak I."/>
            <person name="Goodstein D."/>
            <person name="Hornick L."/>
            <person name="Huang Y.W."/>
            <person name="Jhaveri J."/>
            <person name="Luo Y."/>
            <person name="Martinez D."/>
            <person name="Ngau W.C."/>
            <person name="Otillar B."/>
            <person name="Poliakov A."/>
            <person name="Porter A."/>
            <person name="Szajkowski L."/>
            <person name="Werner G."/>
            <person name="Zhou K."/>
            <person name="Grigoriev I.V."/>
            <person name="Rokhsar D.S."/>
            <person name="Grossman A.R."/>
        </authorList>
    </citation>
    <scope>NUCLEOTIDE SEQUENCE [LARGE SCALE GENOMIC DNA]</scope>
    <source>
        <strain evidence="3">CC-503</strain>
    </source>
</reference>